<dbReference type="Proteomes" id="UP000183687">
    <property type="component" value="Unassembled WGS sequence"/>
</dbReference>
<reference evidence="6 7" key="1">
    <citation type="submission" date="2016-10" db="EMBL/GenBank/DDBJ databases">
        <authorList>
            <person name="Varghese N."/>
            <person name="Submissions S."/>
        </authorList>
    </citation>
    <scope>NUCLEOTIDE SEQUENCE [LARGE SCALE GENOMIC DNA]</scope>
    <source>
        <strain evidence="6 7">DSM 20586</strain>
    </source>
</reference>
<evidence type="ECO:0000313" key="6">
    <source>
        <dbReference type="EMBL" id="SEB53024.1"/>
    </source>
</evidence>
<dbReference type="CDD" id="cd04194">
    <property type="entry name" value="GT8_A4GalT_like"/>
    <property type="match status" value="1"/>
</dbReference>
<dbReference type="GO" id="GO:0046872">
    <property type="term" value="F:metal ion binding"/>
    <property type="evidence" value="ECO:0007669"/>
    <property type="project" value="UniProtKB-KW"/>
</dbReference>
<protein>
    <submittedName>
        <fullName evidence="6">Lipopolysaccharide biosynthesis protein, LPS:glycosyltransferase</fullName>
    </submittedName>
</protein>
<sequence>MALISCVVPAYNIEKYIGRCLNSIKNQTLNDFEVIVVDDASTDATAQEIDKVAYGDSRFVVVRHEENRGSHLARKSGVAAAKGDYLIFIDGDDELTDANVLENLVNELRLSQKDILRFGLKVQADDGMDSSAATGFERWSNFACAEVTREELLANVFSASNEFVCPWHMTHRVFQTKLVRNAFACMTAERLERAEDAYEFFVVANLSQGETTVSIPGYLYHMGIGVTNVHTMSASVFEKEAQQVYKCYTAIDAYAQTQSDATLSCLAADVTAKLLESLGNSLAERVADEDVLSAANAFAKVCGVGNASVELWRFVRDRAYHFVAKGILPQDNDRLYLYEQAVQSMHVTTTSAEVLQRLKPMRQIAQSHMNQLCGMLKRQEYEAQDLRIFVTTHKQVDLPESAVFQPVQVGDLLKNPATRFADAFHDDEGDNISAQNPLYCEMTVQYWAWKHAMADYVGFCHYRRYFNFSETEYEENEFGEVMDSFIDANAIAKYGLDSQSAHACIEGYDVLTTKFHNLRHMPGSYATPYEQYKAAPLLHIEDIELLVSIIGEQQPDYLEDAQAFFTGHESCFCNMYIMRGQIFADYCAWVFPLLEQYCQEAHMEHYSKEALRTPGHLAERLFNIYYKHALRTNAGWKTKQLQCVHFEQPDVSFDLQPIVDVCPDAVGKKVVPVVFASDNNYVPMLSTTMFSMLRNANPSNFYDIVVLERNIDGARRDAIKEMVASFGNASVRFYNVSRMIRGYNLSTNNEHISLETYYRFLVQEILSFYDKVLYLDSDLIVRGDVSELFDTELGDTLLAAAHDVDYLGNLNMNDGKRMKYTVSDLGLSDPYAYFQAGVLVLNTAQMRKLHTVTEWMDIVSEADYIYDDQDILNVECQGRVTYLPFDWNVMHDCGGRVASVFRFAPSASFDAYNASRANPKIIHYAGWEKPWVNTRCDFATEYWRYARAMPFYEELISQMISSFVPAQDVAHMPIHDKVVSPDSGLRKLVDPIAPFGTARREVLKSLGRAALGKK</sequence>
<dbReference type="EMBL" id="FNSH01000001">
    <property type="protein sequence ID" value="SEB53024.1"/>
    <property type="molecule type" value="Genomic_DNA"/>
</dbReference>
<dbReference type="GO" id="GO:0016757">
    <property type="term" value="F:glycosyltransferase activity"/>
    <property type="evidence" value="ECO:0007669"/>
    <property type="project" value="UniProtKB-KW"/>
</dbReference>
<dbReference type="InterPro" id="IPR025536">
    <property type="entry name" value="DUF4422"/>
</dbReference>
<keyword evidence="2" id="KW-0808">Transferase</keyword>
<dbReference type="AlphaFoldDB" id="A0AB38A5M2"/>
<comment type="caution">
    <text evidence="6">The sequence shown here is derived from an EMBL/GenBank/DDBJ whole genome shotgun (WGS) entry which is preliminary data.</text>
</comment>
<evidence type="ECO:0000256" key="2">
    <source>
        <dbReference type="ARBA" id="ARBA00022679"/>
    </source>
</evidence>
<name>A0AB38A5M2_9ACTN</name>
<dbReference type="Gene3D" id="3.90.550.10">
    <property type="entry name" value="Spore Coat Polysaccharide Biosynthesis Protein SpsA, Chain A"/>
    <property type="match status" value="2"/>
</dbReference>
<dbReference type="CDD" id="cd00761">
    <property type="entry name" value="Glyco_tranf_GTA_type"/>
    <property type="match status" value="1"/>
</dbReference>
<dbReference type="InterPro" id="IPR029044">
    <property type="entry name" value="Nucleotide-diphossugar_trans"/>
</dbReference>
<evidence type="ECO:0000259" key="5">
    <source>
        <dbReference type="Pfam" id="PF14393"/>
    </source>
</evidence>
<dbReference type="Pfam" id="PF14393">
    <property type="entry name" value="DUF4422"/>
    <property type="match status" value="1"/>
</dbReference>
<keyword evidence="3" id="KW-0479">Metal-binding</keyword>
<dbReference type="PANTHER" id="PTHR13778">
    <property type="entry name" value="GLYCOSYLTRANSFERASE 8 DOMAIN-CONTAINING PROTEIN"/>
    <property type="match status" value="1"/>
</dbReference>
<dbReference type="InterPro" id="IPR002495">
    <property type="entry name" value="Glyco_trans_8"/>
</dbReference>
<evidence type="ECO:0000256" key="1">
    <source>
        <dbReference type="ARBA" id="ARBA00022676"/>
    </source>
</evidence>
<accession>A0AB38A5M2</accession>
<dbReference type="SUPFAM" id="SSF53448">
    <property type="entry name" value="Nucleotide-diphospho-sugar transferases"/>
    <property type="match status" value="2"/>
</dbReference>
<dbReference type="RefSeq" id="WP_074667836.1">
    <property type="nucleotide sequence ID" value="NZ_FNSH01000001.1"/>
</dbReference>
<evidence type="ECO:0000259" key="4">
    <source>
        <dbReference type="Pfam" id="PF00535"/>
    </source>
</evidence>
<feature type="domain" description="DUF4422" evidence="5">
    <location>
        <begin position="387"/>
        <end position="628"/>
    </location>
</feature>
<dbReference type="PANTHER" id="PTHR13778:SF47">
    <property type="entry name" value="LIPOPOLYSACCHARIDE 1,3-GALACTOSYLTRANSFERASE"/>
    <property type="match status" value="1"/>
</dbReference>
<organism evidence="6 7">
    <name type="scientific">Atopobium minutum</name>
    <dbReference type="NCBI Taxonomy" id="1381"/>
    <lineage>
        <taxon>Bacteria</taxon>
        <taxon>Bacillati</taxon>
        <taxon>Actinomycetota</taxon>
        <taxon>Coriobacteriia</taxon>
        <taxon>Coriobacteriales</taxon>
        <taxon>Atopobiaceae</taxon>
        <taxon>Atopobium</taxon>
    </lineage>
</organism>
<dbReference type="Pfam" id="PF00535">
    <property type="entry name" value="Glycos_transf_2"/>
    <property type="match status" value="1"/>
</dbReference>
<dbReference type="Pfam" id="PF01501">
    <property type="entry name" value="Glyco_transf_8"/>
    <property type="match status" value="1"/>
</dbReference>
<feature type="domain" description="Glycosyltransferase 2-like" evidence="4">
    <location>
        <begin position="5"/>
        <end position="115"/>
    </location>
</feature>
<dbReference type="InterPro" id="IPR050748">
    <property type="entry name" value="Glycosyltrans_8_dom-fam"/>
</dbReference>
<evidence type="ECO:0000256" key="3">
    <source>
        <dbReference type="ARBA" id="ARBA00022723"/>
    </source>
</evidence>
<evidence type="ECO:0000313" key="7">
    <source>
        <dbReference type="Proteomes" id="UP000183687"/>
    </source>
</evidence>
<dbReference type="InterPro" id="IPR001173">
    <property type="entry name" value="Glyco_trans_2-like"/>
</dbReference>
<keyword evidence="1" id="KW-0328">Glycosyltransferase</keyword>
<proteinExistence type="predicted"/>
<gene>
    <name evidence="6" type="ORF">SAMN04489746_0517</name>
</gene>